<feature type="transmembrane region" description="Helical" evidence="6">
    <location>
        <begin position="111"/>
        <end position="140"/>
    </location>
</feature>
<feature type="region of interest" description="Disordered" evidence="5">
    <location>
        <begin position="1"/>
        <end position="31"/>
    </location>
</feature>
<sequence length="147" mass="15512">MTSRSELPASPESQTSPVTATPALVPDGARSSRRSTPLLVLEAMRPKHWIKNAFVSAPLFFTPNAVSGSNVWFVAVGFLAFSMLASAVYCLNDLRDREADRGHPVKKSRPLAAGTVSPAGAIVMMVALLAGAFALALWLAPAVLPVL</sequence>
<dbReference type="Gene3D" id="1.10.357.140">
    <property type="entry name" value="UbiA prenyltransferase"/>
    <property type="match status" value="1"/>
</dbReference>
<dbReference type="GO" id="GO:0016765">
    <property type="term" value="F:transferase activity, transferring alkyl or aryl (other than methyl) groups"/>
    <property type="evidence" value="ECO:0007669"/>
    <property type="project" value="InterPro"/>
</dbReference>
<evidence type="ECO:0000256" key="2">
    <source>
        <dbReference type="ARBA" id="ARBA00022692"/>
    </source>
</evidence>
<comment type="subcellular location">
    <subcellularLocation>
        <location evidence="1">Membrane</location>
        <topology evidence="1">Multi-pass membrane protein</topology>
    </subcellularLocation>
</comment>
<evidence type="ECO:0008006" key="8">
    <source>
        <dbReference type="Google" id="ProtNLM"/>
    </source>
</evidence>
<evidence type="ECO:0000256" key="5">
    <source>
        <dbReference type="SAM" id="MobiDB-lite"/>
    </source>
</evidence>
<gene>
    <name evidence="7" type="ORF">LCGC14_2420880</name>
</gene>
<comment type="caution">
    <text evidence="7">The sequence shown here is derived from an EMBL/GenBank/DDBJ whole genome shotgun (WGS) entry which is preliminary data.</text>
</comment>
<feature type="transmembrane region" description="Helical" evidence="6">
    <location>
        <begin position="71"/>
        <end position="91"/>
    </location>
</feature>
<accession>A0A0F9BPQ7</accession>
<evidence type="ECO:0000256" key="4">
    <source>
        <dbReference type="ARBA" id="ARBA00023136"/>
    </source>
</evidence>
<protein>
    <recommendedName>
        <fullName evidence="8">Decaprenyl-phosphate phosphoribosyltransferase</fullName>
    </recommendedName>
</protein>
<evidence type="ECO:0000313" key="7">
    <source>
        <dbReference type="EMBL" id="KKL23889.1"/>
    </source>
</evidence>
<dbReference type="InterPro" id="IPR044878">
    <property type="entry name" value="UbiA_sf"/>
</dbReference>
<feature type="compositionally biased region" description="Polar residues" evidence="5">
    <location>
        <begin position="1"/>
        <end position="19"/>
    </location>
</feature>
<feature type="non-terminal residue" evidence="7">
    <location>
        <position position="147"/>
    </location>
</feature>
<dbReference type="AlphaFoldDB" id="A0A0F9BPQ7"/>
<evidence type="ECO:0000256" key="3">
    <source>
        <dbReference type="ARBA" id="ARBA00022989"/>
    </source>
</evidence>
<dbReference type="EMBL" id="LAZR01036802">
    <property type="protein sequence ID" value="KKL23889.1"/>
    <property type="molecule type" value="Genomic_DNA"/>
</dbReference>
<organism evidence="7">
    <name type="scientific">marine sediment metagenome</name>
    <dbReference type="NCBI Taxonomy" id="412755"/>
    <lineage>
        <taxon>unclassified sequences</taxon>
        <taxon>metagenomes</taxon>
        <taxon>ecological metagenomes</taxon>
    </lineage>
</organism>
<evidence type="ECO:0000256" key="1">
    <source>
        <dbReference type="ARBA" id="ARBA00004141"/>
    </source>
</evidence>
<reference evidence="7" key="1">
    <citation type="journal article" date="2015" name="Nature">
        <title>Complex archaea that bridge the gap between prokaryotes and eukaryotes.</title>
        <authorList>
            <person name="Spang A."/>
            <person name="Saw J.H."/>
            <person name="Jorgensen S.L."/>
            <person name="Zaremba-Niedzwiedzka K."/>
            <person name="Martijn J."/>
            <person name="Lind A.E."/>
            <person name="van Eijk R."/>
            <person name="Schleper C."/>
            <person name="Guy L."/>
            <person name="Ettema T.J."/>
        </authorList>
    </citation>
    <scope>NUCLEOTIDE SEQUENCE</scope>
</reference>
<dbReference type="GO" id="GO:0016020">
    <property type="term" value="C:membrane"/>
    <property type="evidence" value="ECO:0007669"/>
    <property type="project" value="UniProtKB-SubCell"/>
</dbReference>
<name>A0A0F9BPQ7_9ZZZZ</name>
<evidence type="ECO:0000256" key="6">
    <source>
        <dbReference type="SAM" id="Phobius"/>
    </source>
</evidence>
<dbReference type="InterPro" id="IPR000537">
    <property type="entry name" value="UbiA_prenyltransferase"/>
</dbReference>
<keyword evidence="2 6" id="KW-0812">Transmembrane</keyword>
<proteinExistence type="predicted"/>
<dbReference type="Pfam" id="PF01040">
    <property type="entry name" value="UbiA"/>
    <property type="match status" value="1"/>
</dbReference>
<keyword evidence="4 6" id="KW-0472">Membrane</keyword>
<keyword evidence="3 6" id="KW-1133">Transmembrane helix</keyword>